<dbReference type="PROSITE" id="PS51257">
    <property type="entry name" value="PROKAR_LIPOPROTEIN"/>
    <property type="match status" value="1"/>
</dbReference>
<dbReference type="RefSeq" id="WP_149301351.1">
    <property type="nucleotide sequence ID" value="NZ_VTWH01000004.1"/>
</dbReference>
<comment type="cofactor">
    <cofactor evidence="1">
        <name>Zn(2+)</name>
        <dbReference type="ChEBI" id="CHEBI:29105"/>
    </cofactor>
</comment>
<dbReference type="GO" id="GO:0046872">
    <property type="term" value="F:metal ion binding"/>
    <property type="evidence" value="ECO:0007669"/>
    <property type="project" value="UniProtKB-KW"/>
</dbReference>
<evidence type="ECO:0000256" key="2">
    <source>
        <dbReference type="ARBA" id="ARBA00022670"/>
    </source>
</evidence>
<dbReference type="CDD" id="cd07324">
    <property type="entry name" value="M48C_Oma1-like"/>
    <property type="match status" value="1"/>
</dbReference>
<evidence type="ECO:0000256" key="7">
    <source>
        <dbReference type="SAM" id="MobiDB-lite"/>
    </source>
</evidence>
<evidence type="ECO:0000313" key="10">
    <source>
        <dbReference type="Proteomes" id="UP000324738"/>
    </source>
</evidence>
<evidence type="ECO:0000313" key="9">
    <source>
        <dbReference type="EMBL" id="KAA0969077.1"/>
    </source>
</evidence>
<evidence type="ECO:0000256" key="4">
    <source>
        <dbReference type="ARBA" id="ARBA00022801"/>
    </source>
</evidence>
<evidence type="ECO:0000256" key="6">
    <source>
        <dbReference type="ARBA" id="ARBA00023049"/>
    </source>
</evidence>
<protein>
    <submittedName>
        <fullName evidence="9">M48 family metalloprotease</fullName>
    </submittedName>
</protein>
<comment type="caution">
    <text evidence="9">The sequence shown here is derived from an EMBL/GenBank/DDBJ whole genome shotgun (WGS) entry which is preliminary data.</text>
</comment>
<keyword evidence="4" id="KW-0378">Hydrolase</keyword>
<organism evidence="9 10">
    <name type="scientific">Aureimonas fodinaquatilis</name>
    <dbReference type="NCBI Taxonomy" id="2565783"/>
    <lineage>
        <taxon>Bacteria</taxon>
        <taxon>Pseudomonadati</taxon>
        <taxon>Pseudomonadota</taxon>
        <taxon>Alphaproteobacteria</taxon>
        <taxon>Hyphomicrobiales</taxon>
        <taxon>Aurantimonadaceae</taxon>
        <taxon>Aureimonas</taxon>
    </lineage>
</organism>
<evidence type="ECO:0000259" key="8">
    <source>
        <dbReference type="Pfam" id="PF01435"/>
    </source>
</evidence>
<keyword evidence="3" id="KW-0479">Metal-binding</keyword>
<proteinExistence type="predicted"/>
<keyword evidence="2 9" id="KW-0645">Protease</keyword>
<dbReference type="Proteomes" id="UP000324738">
    <property type="component" value="Unassembled WGS sequence"/>
</dbReference>
<dbReference type="OrthoDB" id="9810445at2"/>
<feature type="region of interest" description="Disordered" evidence="7">
    <location>
        <begin position="48"/>
        <end position="78"/>
    </location>
</feature>
<dbReference type="GO" id="GO:0051603">
    <property type="term" value="P:proteolysis involved in protein catabolic process"/>
    <property type="evidence" value="ECO:0007669"/>
    <property type="project" value="TreeGrafter"/>
</dbReference>
<evidence type="ECO:0000256" key="5">
    <source>
        <dbReference type="ARBA" id="ARBA00022833"/>
    </source>
</evidence>
<dbReference type="AlphaFoldDB" id="A0A5B0DQI9"/>
<dbReference type="Pfam" id="PF01435">
    <property type="entry name" value="Peptidase_M48"/>
    <property type="match status" value="1"/>
</dbReference>
<dbReference type="EMBL" id="VTWH01000004">
    <property type="protein sequence ID" value="KAA0969077.1"/>
    <property type="molecule type" value="Genomic_DNA"/>
</dbReference>
<name>A0A5B0DQI9_9HYPH</name>
<dbReference type="GO" id="GO:0004222">
    <property type="term" value="F:metalloendopeptidase activity"/>
    <property type="evidence" value="ECO:0007669"/>
    <property type="project" value="InterPro"/>
</dbReference>
<dbReference type="InterPro" id="IPR001915">
    <property type="entry name" value="Peptidase_M48"/>
</dbReference>
<sequence length="517" mass="55027">MPVRSKDGLPVKGTKNRAGRLAIGLSACLLISACTSLGTSMEDAAQSAASGPSGFLPTQSRQPISFEGAQSDDPQSVIGRSQHPRILAAYGGAYSDPRLERSLAAIVGRLAAYSQDPTRAYSITVLNSPNINAFALPGGYLYVTRGLLALANDSAEVAAVLAHEMGHVSANHGIKRQEREQAAELAGRVVSEVLSTDPQGSQAGQAALARGQLSLASFSRNQELEADALGIRHVGRAGYDPYAASRFLGAMESFSKFRNAFQASNPDLDFLASHPAAPQRVELARRHAAEFGPQGTGVTERDRYLTGIDGMLFGDTAAEGYVRERNFYHPGLGITFAVPNGFVIDNTAEAVLATGPGDTAIRFDGVALSERTSLDDYVRSGWIGGLDESSVRPIQMGDLQGITARAKGGAYAFDITLVRVGGQVYRFLTALPAGSTDRLEPVAREISSSFRLMSPAERQALKPLRIRIVNAGVGDTESSISARMQGVDRKLELFRLLNGLEDGRGIRTGGRYKIISE</sequence>
<keyword evidence="6 9" id="KW-0482">Metalloprotease</keyword>
<dbReference type="InterPro" id="IPR051156">
    <property type="entry name" value="Mito/Outer_Membr_Metalloprot"/>
</dbReference>
<feature type="domain" description="Peptidase M48" evidence="8">
    <location>
        <begin position="98"/>
        <end position="285"/>
    </location>
</feature>
<evidence type="ECO:0000256" key="3">
    <source>
        <dbReference type="ARBA" id="ARBA00022723"/>
    </source>
</evidence>
<gene>
    <name evidence="9" type="ORF">FPY71_15015</name>
</gene>
<dbReference type="PANTHER" id="PTHR22726">
    <property type="entry name" value="METALLOENDOPEPTIDASE OMA1"/>
    <property type="match status" value="1"/>
</dbReference>
<keyword evidence="5" id="KW-0862">Zinc</keyword>
<reference evidence="9 10" key="1">
    <citation type="submission" date="2019-08" db="EMBL/GenBank/DDBJ databases">
        <title>Aureimonas fodiniaquatilis sp. nov., isolated from a coal mine wastewater.</title>
        <authorList>
            <person name="Kim W."/>
        </authorList>
    </citation>
    <scope>NUCLEOTIDE SEQUENCE [LARGE SCALE GENOMIC DNA]</scope>
    <source>
        <strain evidence="9 10">CAU 1482</strain>
    </source>
</reference>
<dbReference type="PANTHER" id="PTHR22726:SF1">
    <property type="entry name" value="METALLOENDOPEPTIDASE OMA1, MITOCHONDRIAL"/>
    <property type="match status" value="1"/>
</dbReference>
<dbReference type="GO" id="GO:0016020">
    <property type="term" value="C:membrane"/>
    <property type="evidence" value="ECO:0007669"/>
    <property type="project" value="TreeGrafter"/>
</dbReference>
<accession>A0A5B0DQI9</accession>
<keyword evidence="10" id="KW-1185">Reference proteome</keyword>
<evidence type="ECO:0000256" key="1">
    <source>
        <dbReference type="ARBA" id="ARBA00001947"/>
    </source>
</evidence>
<dbReference type="Gene3D" id="3.30.2010.10">
    <property type="entry name" value="Metalloproteases ('zincins'), catalytic domain"/>
    <property type="match status" value="1"/>
</dbReference>